<protein>
    <submittedName>
        <fullName evidence="4">SCO family protein</fullName>
    </submittedName>
</protein>
<dbReference type="AlphaFoldDB" id="A0A975T253"/>
<dbReference type="RefSeq" id="WP_216942119.1">
    <property type="nucleotide sequence ID" value="NZ_CP077062.1"/>
</dbReference>
<gene>
    <name evidence="4" type="ORF">KRR39_11430</name>
</gene>
<evidence type="ECO:0000313" key="5">
    <source>
        <dbReference type="Proteomes" id="UP000683575"/>
    </source>
</evidence>
<dbReference type="PROSITE" id="PS51257">
    <property type="entry name" value="PROKAR_LIPOPROTEIN"/>
    <property type="match status" value="1"/>
</dbReference>
<accession>A0A975T253</accession>
<dbReference type="PANTHER" id="PTHR12151">
    <property type="entry name" value="ELECTRON TRANSPORT PROTIN SCO1/SENC FAMILY MEMBER"/>
    <property type="match status" value="1"/>
</dbReference>
<dbReference type="GO" id="GO:0046872">
    <property type="term" value="F:metal ion binding"/>
    <property type="evidence" value="ECO:0007669"/>
    <property type="project" value="UniProtKB-KW"/>
</dbReference>
<evidence type="ECO:0000256" key="3">
    <source>
        <dbReference type="SAM" id="SignalP"/>
    </source>
</evidence>
<name>A0A975T253_9ACTN</name>
<feature type="chain" id="PRO_5037339939" evidence="3">
    <location>
        <begin position="27"/>
        <end position="217"/>
    </location>
</feature>
<feature type="binding site" evidence="1">
    <location>
        <position position="86"/>
    </location>
    <ligand>
        <name>Cu cation</name>
        <dbReference type="ChEBI" id="CHEBI:23378"/>
    </ligand>
</feature>
<keyword evidence="1" id="KW-0186">Copper</keyword>
<feature type="signal peptide" evidence="3">
    <location>
        <begin position="1"/>
        <end position="26"/>
    </location>
</feature>
<feature type="binding site" evidence="1">
    <location>
        <position position="176"/>
    </location>
    <ligand>
        <name>Cu cation</name>
        <dbReference type="ChEBI" id="CHEBI:23378"/>
    </ligand>
</feature>
<feature type="binding site" evidence="1">
    <location>
        <position position="90"/>
    </location>
    <ligand>
        <name>Cu cation</name>
        <dbReference type="ChEBI" id="CHEBI:23378"/>
    </ligand>
</feature>
<dbReference type="InterPro" id="IPR003782">
    <property type="entry name" value="SCO1/SenC"/>
</dbReference>
<organism evidence="4 5">
    <name type="scientific">Nocardioides panacis</name>
    <dbReference type="NCBI Taxonomy" id="2849501"/>
    <lineage>
        <taxon>Bacteria</taxon>
        <taxon>Bacillati</taxon>
        <taxon>Actinomycetota</taxon>
        <taxon>Actinomycetes</taxon>
        <taxon>Propionibacteriales</taxon>
        <taxon>Nocardioidaceae</taxon>
        <taxon>Nocardioides</taxon>
    </lineage>
</organism>
<sequence length="217" mass="22932">MRSRTLASMTAVLALLLAGCGGQSPGAEGPVADVSIHDDDGLNGIVLPTPYRVPSVPLEDADGATYDLATDATKPLTLVFFGYTHCPDICQVVMANIASSLTRLDDAQRAKVQMVFVTTDPARDDVATLRSYLDRFDPSFDGLTGDLAKIVELGTAFDVEIAKGKKLASGGYDVAHGTQIIGLLPDHRAPFVWTQGTDPSTLADDITTILDDKVPGL</sequence>
<dbReference type="PANTHER" id="PTHR12151:SF25">
    <property type="entry name" value="LINALOOL DEHYDRATASE_ISOMERASE DOMAIN-CONTAINING PROTEIN"/>
    <property type="match status" value="1"/>
</dbReference>
<evidence type="ECO:0000256" key="1">
    <source>
        <dbReference type="PIRSR" id="PIRSR603782-1"/>
    </source>
</evidence>
<dbReference type="KEGG" id="nps:KRR39_11430"/>
<keyword evidence="5" id="KW-1185">Reference proteome</keyword>
<keyword evidence="1" id="KW-0479">Metal-binding</keyword>
<dbReference type="CDD" id="cd02968">
    <property type="entry name" value="SCO"/>
    <property type="match status" value="1"/>
</dbReference>
<keyword evidence="2" id="KW-1015">Disulfide bond</keyword>
<evidence type="ECO:0000313" key="4">
    <source>
        <dbReference type="EMBL" id="QWZ10273.1"/>
    </source>
</evidence>
<evidence type="ECO:0000256" key="2">
    <source>
        <dbReference type="PIRSR" id="PIRSR603782-2"/>
    </source>
</evidence>
<dbReference type="EMBL" id="CP077062">
    <property type="protein sequence ID" value="QWZ10273.1"/>
    <property type="molecule type" value="Genomic_DNA"/>
</dbReference>
<dbReference type="Proteomes" id="UP000683575">
    <property type="component" value="Chromosome"/>
</dbReference>
<feature type="disulfide bond" description="Redox-active" evidence="2">
    <location>
        <begin position="86"/>
        <end position="90"/>
    </location>
</feature>
<keyword evidence="3" id="KW-0732">Signal</keyword>
<proteinExistence type="predicted"/>
<dbReference type="Pfam" id="PF02630">
    <property type="entry name" value="SCO1-SenC"/>
    <property type="match status" value="1"/>
</dbReference>
<reference evidence="4" key="1">
    <citation type="submission" date="2021-06" db="EMBL/GenBank/DDBJ databases">
        <title>Complete genome sequence of Nocardioides sp. G188.</title>
        <authorList>
            <person name="Im W.-T."/>
        </authorList>
    </citation>
    <scope>NUCLEOTIDE SEQUENCE</scope>
    <source>
        <strain evidence="4">G188</strain>
    </source>
</reference>